<evidence type="ECO:0000313" key="9">
    <source>
        <dbReference type="Proteomes" id="UP000285883"/>
    </source>
</evidence>
<reference evidence="8 9" key="2">
    <citation type="submission" date="2018-07" db="EMBL/GenBank/DDBJ databases">
        <title>Genome sequencing of oomycete isolates from Chile give support for New Zealand origin for Phytophthora kernoviae and make available the first Nothophytophthora sp. genome.</title>
        <authorList>
            <person name="Studholme D.J."/>
            <person name="Sanfuentes E."/>
            <person name="Panda P."/>
            <person name="Hill R."/>
            <person name="Sambles C."/>
            <person name="Grant M."/>
            <person name="Williams N.M."/>
            <person name="Mcdougal R.L."/>
        </authorList>
    </citation>
    <scope>NUCLEOTIDE SEQUENCE [LARGE SCALE GENOMIC DNA]</scope>
    <source>
        <strain evidence="6">Chile2</strain>
        <strain evidence="7">Chile4</strain>
    </source>
</reference>
<reference evidence="4" key="1">
    <citation type="journal article" date="2015" name="Genom Data">
        <title>Genome sequences of six Phytophthora species associated with forests in New Zealand.</title>
        <authorList>
            <person name="Studholme D.J."/>
            <person name="McDougal R.L."/>
            <person name="Sambles C."/>
            <person name="Hansen E."/>
            <person name="Hardy G."/>
            <person name="Grant M."/>
            <person name="Ganley R.J."/>
            <person name="Williams N.M."/>
        </authorList>
    </citation>
    <scope>NUCLEOTIDE SEQUENCE</scope>
    <source>
        <strain evidence="4">NZFS 2646</strain>
        <strain evidence="5">NZFS 3630</strain>
    </source>
</reference>
<evidence type="ECO:0000259" key="3">
    <source>
        <dbReference type="Pfam" id="PF07282"/>
    </source>
</evidence>
<dbReference type="AlphaFoldDB" id="A0A3R7NBU4"/>
<comment type="caution">
    <text evidence="7">The sequence shown here is derived from an EMBL/GenBank/DDBJ whole genome shotgun (WGS) entry which is preliminary data.</text>
</comment>
<evidence type="ECO:0000256" key="1">
    <source>
        <dbReference type="ARBA" id="ARBA00023125"/>
    </source>
</evidence>
<organism evidence="7 8">
    <name type="scientific">Phytophthora kernoviae</name>
    <dbReference type="NCBI Taxonomy" id="325452"/>
    <lineage>
        <taxon>Eukaryota</taxon>
        <taxon>Sar</taxon>
        <taxon>Stramenopiles</taxon>
        <taxon>Oomycota</taxon>
        <taxon>Peronosporomycetes</taxon>
        <taxon>Peronosporales</taxon>
        <taxon>Peronosporaceae</taxon>
        <taxon>Phytophthora</taxon>
    </lineage>
</organism>
<proteinExistence type="predicted"/>
<gene>
    <name evidence="6" type="ORF">BBI17_007949</name>
    <name evidence="7" type="ORF">BBO99_00007998</name>
    <name evidence="4" type="ORF">JM16_007643</name>
    <name evidence="5" type="ORF">JM18_007546</name>
</gene>
<evidence type="ECO:0000256" key="2">
    <source>
        <dbReference type="SAM" id="MobiDB-lite"/>
    </source>
</evidence>
<dbReference type="GO" id="GO:0003677">
    <property type="term" value="F:DNA binding"/>
    <property type="evidence" value="ECO:0007669"/>
    <property type="project" value="UniProtKB-KW"/>
</dbReference>
<protein>
    <recommendedName>
        <fullName evidence="3">Cas12f1-like TNB domain-containing protein</fullName>
    </recommendedName>
</protein>
<dbReference type="Proteomes" id="UP000285624">
    <property type="component" value="Unassembled WGS sequence"/>
</dbReference>
<dbReference type="EMBL" id="MAYM02000605">
    <property type="protein sequence ID" value="RLN37302.1"/>
    <property type="molecule type" value="Genomic_DNA"/>
</dbReference>
<keyword evidence="1" id="KW-0238">DNA-binding</keyword>
<evidence type="ECO:0000313" key="5">
    <source>
        <dbReference type="EMBL" id="KAG2519426.1"/>
    </source>
</evidence>
<dbReference type="InterPro" id="IPR051491">
    <property type="entry name" value="Recombinase/Transposase-rel"/>
</dbReference>
<dbReference type="Proteomes" id="UP000792063">
    <property type="component" value="Unassembled WGS sequence"/>
</dbReference>
<evidence type="ECO:0000313" key="4">
    <source>
        <dbReference type="EMBL" id="KAG2516489.1"/>
    </source>
</evidence>
<sequence length="141" mass="16531">MKQSTHMFKLISFEHTWSPVKQQAKHQHINEKQSTFCRNGEPDSRARSRKNTRFTLPAAWAMMAQFHFKIKTLLKYKMGRIGRRVVEFEEEYTLKICSSCGGIKNDLGGSNMYKCSFCHIVHDRDVNAVKNIFHKNMQMLC</sequence>
<dbReference type="Proteomes" id="UP000285883">
    <property type="component" value="Unassembled WGS sequence"/>
</dbReference>
<dbReference type="EMBL" id="JPWU03000343">
    <property type="protein sequence ID" value="KAG2519426.1"/>
    <property type="molecule type" value="Genomic_DNA"/>
</dbReference>
<keyword evidence="8" id="KW-1185">Reference proteome</keyword>
<evidence type="ECO:0000313" key="6">
    <source>
        <dbReference type="EMBL" id="RLN37302.1"/>
    </source>
</evidence>
<evidence type="ECO:0000313" key="8">
    <source>
        <dbReference type="Proteomes" id="UP000285624"/>
    </source>
</evidence>
<evidence type="ECO:0000313" key="7">
    <source>
        <dbReference type="EMBL" id="RLN75866.1"/>
    </source>
</evidence>
<dbReference type="EMBL" id="JPWV03000339">
    <property type="protein sequence ID" value="KAG2516489.1"/>
    <property type="molecule type" value="Genomic_DNA"/>
</dbReference>
<dbReference type="Proteomes" id="UP000785171">
    <property type="component" value="Unassembled WGS sequence"/>
</dbReference>
<feature type="region of interest" description="Disordered" evidence="2">
    <location>
        <begin position="28"/>
        <end position="49"/>
    </location>
</feature>
<dbReference type="PANTHER" id="PTHR36172:SF1">
    <property type="entry name" value="RESOLVASE-RELATED"/>
    <property type="match status" value="1"/>
</dbReference>
<name>A0A3R7NBU4_9STRA</name>
<accession>A0A3R7NBU4</accession>
<dbReference type="EMBL" id="MBDN02000369">
    <property type="protein sequence ID" value="RLN75866.1"/>
    <property type="molecule type" value="Genomic_DNA"/>
</dbReference>
<dbReference type="PANTHER" id="PTHR36172">
    <property type="match status" value="1"/>
</dbReference>
<reference evidence="4" key="3">
    <citation type="submission" date="2020-06" db="EMBL/GenBank/DDBJ databases">
        <authorList>
            <person name="Studholme D.J."/>
        </authorList>
    </citation>
    <scope>NUCLEOTIDE SEQUENCE</scope>
    <source>
        <strain evidence="4">NZFS 2646</strain>
        <strain evidence="5">NZFS 3630</strain>
    </source>
</reference>
<dbReference type="InterPro" id="IPR010095">
    <property type="entry name" value="Cas12f1-like_TNB"/>
</dbReference>
<dbReference type="Pfam" id="PF07282">
    <property type="entry name" value="Cas12f1-like_TNB"/>
    <property type="match status" value="1"/>
</dbReference>
<feature type="domain" description="Cas12f1-like TNB" evidence="3">
    <location>
        <begin position="68"/>
        <end position="132"/>
    </location>
</feature>